<feature type="domain" description="DUF4126" evidence="2">
    <location>
        <begin position="8"/>
        <end position="179"/>
    </location>
</feature>
<accession>A0A2Z6GDC2</accession>
<evidence type="ECO:0000256" key="1">
    <source>
        <dbReference type="SAM" id="Phobius"/>
    </source>
</evidence>
<dbReference type="KEGG" id="fam:OYT1_ch1931"/>
<keyword evidence="1" id="KW-0472">Membrane</keyword>
<dbReference type="STRING" id="1188319.OYT1_00923"/>
<feature type="transmembrane region" description="Helical" evidence="1">
    <location>
        <begin position="152"/>
        <end position="177"/>
    </location>
</feature>
<evidence type="ECO:0000313" key="4">
    <source>
        <dbReference type="Proteomes" id="UP000033070"/>
    </source>
</evidence>
<proteinExistence type="predicted"/>
<name>A0A2Z6GDC2_9PROT</name>
<dbReference type="Proteomes" id="UP000033070">
    <property type="component" value="Chromosome"/>
</dbReference>
<dbReference type="InterPro" id="IPR025196">
    <property type="entry name" value="DUF4126"/>
</dbReference>
<keyword evidence="4" id="KW-1185">Reference proteome</keyword>
<sequence length="200" mass="21047">MDAISSVALATGLSWASGIRLYATVCLIGILAKFGYIQLPDALDVLSNPYLIGLSGLLFVVEFIADKSPVVDSAWDSIHTFIRIPAGALLAMGAINSADPLIATSVALLGGTLAGGTHFAKSGSRALINTSPEPFSNWTASFGEEGLVAVGLWLMLAHPALFLVFLVIFIAGVIWLLPKLWRGIRLVWQRTAGVGRSGVA</sequence>
<reference evidence="3 4" key="1">
    <citation type="submission" date="2018-06" db="EMBL/GenBank/DDBJ databases">
        <title>OYT1 Genome Sequencing.</title>
        <authorList>
            <person name="Kato S."/>
            <person name="Itoh T."/>
            <person name="Ohkuma M."/>
        </authorList>
    </citation>
    <scope>NUCLEOTIDE SEQUENCE [LARGE SCALE GENOMIC DNA]</scope>
    <source>
        <strain evidence="3 4">OYT1</strain>
    </source>
</reference>
<evidence type="ECO:0000313" key="3">
    <source>
        <dbReference type="EMBL" id="BBE51457.1"/>
    </source>
</evidence>
<dbReference type="RefSeq" id="WP_062626125.1">
    <property type="nucleotide sequence ID" value="NZ_AP018738.1"/>
</dbReference>
<dbReference type="AlphaFoldDB" id="A0A2Z6GDC2"/>
<organism evidence="3 4">
    <name type="scientific">Ferriphaselus amnicola</name>
    <dbReference type="NCBI Taxonomy" id="1188319"/>
    <lineage>
        <taxon>Bacteria</taxon>
        <taxon>Pseudomonadati</taxon>
        <taxon>Pseudomonadota</taxon>
        <taxon>Betaproteobacteria</taxon>
        <taxon>Nitrosomonadales</taxon>
        <taxon>Gallionellaceae</taxon>
        <taxon>Ferriphaselus</taxon>
    </lineage>
</organism>
<feature type="transmembrane region" description="Helical" evidence="1">
    <location>
        <begin position="45"/>
        <end position="65"/>
    </location>
</feature>
<evidence type="ECO:0000259" key="2">
    <source>
        <dbReference type="Pfam" id="PF13548"/>
    </source>
</evidence>
<keyword evidence="1 3" id="KW-0812">Transmembrane</keyword>
<dbReference type="OrthoDB" id="181455at2"/>
<keyword evidence="1" id="KW-1133">Transmembrane helix</keyword>
<gene>
    <name evidence="3" type="ORF">OYT1_ch1931</name>
</gene>
<dbReference type="EMBL" id="AP018738">
    <property type="protein sequence ID" value="BBE51457.1"/>
    <property type="molecule type" value="Genomic_DNA"/>
</dbReference>
<dbReference type="Pfam" id="PF13548">
    <property type="entry name" value="DUF4126"/>
    <property type="match status" value="1"/>
</dbReference>
<protein>
    <submittedName>
        <fullName evidence="3">Transmembrane protein</fullName>
    </submittedName>
</protein>
<feature type="transmembrane region" description="Helical" evidence="1">
    <location>
        <begin position="21"/>
        <end position="39"/>
    </location>
</feature>